<proteinExistence type="predicted"/>
<evidence type="ECO:0000313" key="1">
    <source>
        <dbReference type="EMBL" id="POS01580.1"/>
    </source>
</evidence>
<protein>
    <submittedName>
        <fullName evidence="1">Uncharacterized protein</fullName>
    </submittedName>
</protein>
<dbReference type="AlphaFoldDB" id="A0A2S4N7A9"/>
<comment type="caution">
    <text evidence="1">The sequence shown here is derived from an EMBL/GenBank/DDBJ whole genome shotgun (WGS) entry which is preliminary data.</text>
</comment>
<dbReference type="RefSeq" id="WP_103726178.1">
    <property type="nucleotide sequence ID" value="NZ_PQNY01000009.1"/>
</dbReference>
<dbReference type="Proteomes" id="UP000237056">
    <property type="component" value="Unassembled WGS sequence"/>
</dbReference>
<organism evidence="1 2">
    <name type="scientific">Flavobacterium croceum DSM 17960</name>
    <dbReference type="NCBI Taxonomy" id="1121886"/>
    <lineage>
        <taxon>Bacteria</taxon>
        <taxon>Pseudomonadati</taxon>
        <taxon>Bacteroidota</taxon>
        <taxon>Flavobacteriia</taxon>
        <taxon>Flavobacteriales</taxon>
        <taxon>Flavobacteriaceae</taxon>
        <taxon>Flavobacterium</taxon>
    </lineage>
</organism>
<gene>
    <name evidence="1" type="ORF">Q361_10940</name>
</gene>
<reference evidence="1 2" key="1">
    <citation type="submission" date="2018-01" db="EMBL/GenBank/DDBJ databases">
        <title>Genomic Encyclopedia of Type Strains, Phase I: the one thousand microbial genomes (KMG-I) project.</title>
        <authorList>
            <person name="Goeker M."/>
        </authorList>
    </citation>
    <scope>NUCLEOTIDE SEQUENCE [LARGE SCALE GENOMIC DNA]</scope>
    <source>
        <strain evidence="1 2">DSM 17960</strain>
    </source>
</reference>
<keyword evidence="2" id="KW-1185">Reference proteome</keyword>
<name>A0A2S4N7A9_9FLAO</name>
<evidence type="ECO:0000313" key="2">
    <source>
        <dbReference type="Proteomes" id="UP000237056"/>
    </source>
</evidence>
<dbReference type="EMBL" id="PQNY01000009">
    <property type="protein sequence ID" value="POS01580.1"/>
    <property type="molecule type" value="Genomic_DNA"/>
</dbReference>
<sequence length="116" mass="13950">MIKPYIVIRLYEEWRKFYKEDTPFIIVLNDNRKLEVLPLLYLESNNAGFVYSKSEQNYFILKVFFKNMDVQDILAMASNLSEKERFFMTRGYLHIGMDFIQDGDMRKSSDLFFMSV</sequence>
<accession>A0A2S4N7A9</accession>